<proteinExistence type="predicted"/>
<feature type="transmembrane region" description="Helical" evidence="1">
    <location>
        <begin position="95"/>
        <end position="116"/>
    </location>
</feature>
<name>A0A318TVS8_9BACL</name>
<evidence type="ECO:0000313" key="3">
    <source>
        <dbReference type="EMBL" id="PYF07947.1"/>
    </source>
</evidence>
<feature type="transmembrane region" description="Helical" evidence="1">
    <location>
        <begin position="21"/>
        <end position="42"/>
    </location>
</feature>
<sequence>MHKKVLPIVKEGTMGKKNIMLFGISIAFLNLFDGIVTNYGLMKKLIEEMNPIMNFLISINPALFLGLKVGLSLLILFVSYWVYTNSKAHFQKLYLLTLVGVFCLYFGICGVHLYWLSFI</sequence>
<gene>
    <name evidence="3" type="ORF">BJ095_103115</name>
</gene>
<dbReference type="Proteomes" id="UP000247416">
    <property type="component" value="Unassembled WGS sequence"/>
</dbReference>
<keyword evidence="1" id="KW-0812">Transmembrane</keyword>
<feature type="domain" description="DUF5658" evidence="2">
    <location>
        <begin position="25"/>
        <end position="117"/>
    </location>
</feature>
<dbReference type="AlphaFoldDB" id="A0A318TVS8"/>
<comment type="caution">
    <text evidence="3">The sequence shown here is derived from an EMBL/GenBank/DDBJ whole genome shotgun (WGS) entry which is preliminary data.</text>
</comment>
<keyword evidence="1" id="KW-0472">Membrane</keyword>
<evidence type="ECO:0000256" key="1">
    <source>
        <dbReference type="SAM" id="Phobius"/>
    </source>
</evidence>
<organism evidence="3 4">
    <name type="scientific">Ureibacillus chungkukjangi</name>
    <dbReference type="NCBI Taxonomy" id="1202712"/>
    <lineage>
        <taxon>Bacteria</taxon>
        <taxon>Bacillati</taxon>
        <taxon>Bacillota</taxon>
        <taxon>Bacilli</taxon>
        <taxon>Bacillales</taxon>
        <taxon>Caryophanaceae</taxon>
        <taxon>Ureibacillus</taxon>
    </lineage>
</organism>
<protein>
    <recommendedName>
        <fullName evidence="2">DUF5658 domain-containing protein</fullName>
    </recommendedName>
</protein>
<reference evidence="3 4" key="1">
    <citation type="submission" date="2018-06" db="EMBL/GenBank/DDBJ databases">
        <title>Genomic Encyclopedia of Archaeal and Bacterial Type Strains, Phase II (KMG-II): from individual species to whole genera.</title>
        <authorList>
            <person name="Goeker M."/>
        </authorList>
    </citation>
    <scope>NUCLEOTIDE SEQUENCE [LARGE SCALE GENOMIC DNA]</scope>
    <source>
        <strain evidence="3 4">KACC 16626</strain>
    </source>
</reference>
<dbReference type="InterPro" id="IPR043717">
    <property type="entry name" value="DUF5658"/>
</dbReference>
<dbReference type="Pfam" id="PF18902">
    <property type="entry name" value="DUF5658"/>
    <property type="match status" value="1"/>
</dbReference>
<keyword evidence="1" id="KW-1133">Transmembrane helix</keyword>
<dbReference type="OrthoDB" id="2084666at2"/>
<dbReference type="RefSeq" id="WP_107932187.1">
    <property type="nucleotide sequence ID" value="NZ_CP085009.1"/>
</dbReference>
<evidence type="ECO:0000313" key="4">
    <source>
        <dbReference type="Proteomes" id="UP000247416"/>
    </source>
</evidence>
<keyword evidence="4" id="KW-1185">Reference proteome</keyword>
<evidence type="ECO:0000259" key="2">
    <source>
        <dbReference type="Pfam" id="PF18902"/>
    </source>
</evidence>
<feature type="transmembrane region" description="Helical" evidence="1">
    <location>
        <begin position="62"/>
        <end position="83"/>
    </location>
</feature>
<accession>A0A318TVS8</accession>
<dbReference type="EMBL" id="QJTJ01000003">
    <property type="protein sequence ID" value="PYF07947.1"/>
    <property type="molecule type" value="Genomic_DNA"/>
</dbReference>